<proteinExistence type="predicted"/>
<dbReference type="AlphaFoldDB" id="A0A5N5HS87"/>
<accession>A0A5N5HS87</accession>
<organism evidence="1 2">
    <name type="scientific">Pyrus ussuriensis x Pyrus communis</name>
    <dbReference type="NCBI Taxonomy" id="2448454"/>
    <lineage>
        <taxon>Eukaryota</taxon>
        <taxon>Viridiplantae</taxon>
        <taxon>Streptophyta</taxon>
        <taxon>Embryophyta</taxon>
        <taxon>Tracheophyta</taxon>
        <taxon>Spermatophyta</taxon>
        <taxon>Magnoliopsida</taxon>
        <taxon>eudicotyledons</taxon>
        <taxon>Gunneridae</taxon>
        <taxon>Pentapetalae</taxon>
        <taxon>rosids</taxon>
        <taxon>fabids</taxon>
        <taxon>Rosales</taxon>
        <taxon>Rosaceae</taxon>
        <taxon>Amygdaloideae</taxon>
        <taxon>Maleae</taxon>
        <taxon>Pyrus</taxon>
    </lineage>
</organism>
<keyword evidence="2" id="KW-1185">Reference proteome</keyword>
<reference evidence="1 2" key="3">
    <citation type="submission" date="2019-11" db="EMBL/GenBank/DDBJ databases">
        <title>A de novo genome assembly of a pear dwarfing rootstock.</title>
        <authorList>
            <person name="Wang F."/>
            <person name="Wang J."/>
            <person name="Li S."/>
            <person name="Zhang Y."/>
            <person name="Fang M."/>
            <person name="Ma L."/>
            <person name="Zhao Y."/>
            <person name="Jiang S."/>
        </authorList>
    </citation>
    <scope>NUCLEOTIDE SEQUENCE [LARGE SCALE GENOMIC DNA]</scope>
    <source>
        <strain evidence="1">S2</strain>
        <tissue evidence="1">Leaf</tissue>
    </source>
</reference>
<protein>
    <submittedName>
        <fullName evidence="1">Uncharacterized protein</fullName>
    </submittedName>
</protein>
<dbReference type="EMBL" id="SMOL01000143">
    <property type="protein sequence ID" value="KAB2630725.1"/>
    <property type="molecule type" value="Genomic_DNA"/>
</dbReference>
<sequence length="60" mass="7174">MHMIDELNNNYANWDIDKSDSNLMKAIDNVFKLRFQEWKFDNECTPISRIGFLILILLLI</sequence>
<reference evidence="2" key="2">
    <citation type="submission" date="2019-10" db="EMBL/GenBank/DDBJ databases">
        <title>A de novo genome assembly of a pear dwarfing rootstock.</title>
        <authorList>
            <person name="Wang F."/>
            <person name="Wang J."/>
            <person name="Li S."/>
            <person name="Zhang Y."/>
            <person name="Fang M."/>
            <person name="Ma L."/>
            <person name="Zhao Y."/>
            <person name="Jiang S."/>
        </authorList>
    </citation>
    <scope>NUCLEOTIDE SEQUENCE [LARGE SCALE GENOMIC DNA]</scope>
</reference>
<evidence type="ECO:0000313" key="2">
    <source>
        <dbReference type="Proteomes" id="UP000327157"/>
    </source>
</evidence>
<name>A0A5N5HS87_9ROSA</name>
<gene>
    <name evidence="1" type="ORF">D8674_008244</name>
</gene>
<evidence type="ECO:0000313" key="1">
    <source>
        <dbReference type="EMBL" id="KAB2630725.1"/>
    </source>
</evidence>
<comment type="caution">
    <text evidence="1">The sequence shown here is derived from an EMBL/GenBank/DDBJ whole genome shotgun (WGS) entry which is preliminary data.</text>
</comment>
<dbReference type="Proteomes" id="UP000327157">
    <property type="component" value="Chromosome 12"/>
</dbReference>
<reference evidence="1 2" key="1">
    <citation type="submission" date="2019-09" db="EMBL/GenBank/DDBJ databases">
        <authorList>
            <person name="Ou C."/>
        </authorList>
    </citation>
    <scope>NUCLEOTIDE SEQUENCE [LARGE SCALE GENOMIC DNA]</scope>
    <source>
        <strain evidence="1">S2</strain>
        <tissue evidence="1">Leaf</tissue>
    </source>
</reference>